<keyword evidence="1" id="KW-1185">Reference proteome</keyword>
<proteinExistence type="predicted"/>
<protein>
    <submittedName>
        <fullName evidence="2">Protein kinase domain-containing protein</fullName>
    </submittedName>
</protein>
<accession>A0A1I7ZBI4</accession>
<dbReference type="WBParaSite" id="L893_g24506.t1">
    <property type="protein sequence ID" value="L893_g24506.t1"/>
    <property type="gene ID" value="L893_g24506"/>
</dbReference>
<dbReference type="AlphaFoldDB" id="A0A1I7ZBI4"/>
<organism evidence="1 2">
    <name type="scientific">Steinernema glaseri</name>
    <dbReference type="NCBI Taxonomy" id="37863"/>
    <lineage>
        <taxon>Eukaryota</taxon>
        <taxon>Metazoa</taxon>
        <taxon>Ecdysozoa</taxon>
        <taxon>Nematoda</taxon>
        <taxon>Chromadorea</taxon>
        <taxon>Rhabditida</taxon>
        <taxon>Tylenchina</taxon>
        <taxon>Panagrolaimomorpha</taxon>
        <taxon>Strongyloidoidea</taxon>
        <taxon>Steinernematidae</taxon>
        <taxon>Steinernema</taxon>
    </lineage>
</organism>
<reference evidence="2" key="1">
    <citation type="submission" date="2016-11" db="UniProtKB">
        <authorList>
            <consortium name="WormBaseParasite"/>
        </authorList>
    </citation>
    <scope>IDENTIFICATION</scope>
</reference>
<evidence type="ECO:0000313" key="1">
    <source>
        <dbReference type="Proteomes" id="UP000095287"/>
    </source>
</evidence>
<dbReference type="Proteomes" id="UP000095287">
    <property type="component" value="Unplaced"/>
</dbReference>
<name>A0A1I7ZBI4_9BILA</name>
<evidence type="ECO:0000313" key="2">
    <source>
        <dbReference type="WBParaSite" id="L893_g24506.t1"/>
    </source>
</evidence>
<sequence>MLGAIVVNENNAVVHVFGDAAFREAVLGSDLSSAPSTSSGIFSDRKSPFIELSADKPTDYVHEEIDHNEILQVFLPLILLYRTMQEKNDENYESMVMDRLQILFKESETYLLIGVTDDSVAPFMVQKFMAEVDAVLGFHYGPMIKLVKADFPSIRKIRSKVERRIQYLIAEYTSGKNCAAKVYSTDLNVAYRTIVSDHRLLDALTAIPHQLQMCIGTSRCFFLKDGKLIASENTTPNSIPTVNRFSPADLRNIVQFVQLSMNSSKTSRGTMEQVWLKLRPDGHRQIVNLFVVPLSEDINMVCISSVNGSGLIEQLCTVVGMLDIVRPGEDLLDRMSAITVLLQKFCDGLRNLLPTVAEVAASGGLSQFTFLRDTNRSATLLENLWSRLLSQISQQQQQPSYPTPTSTPRRGSFIQRLRDSSSTLSNRWGSATSIQSSCVSSTRHYSGRSTGFPVHVDALVAHFQRQLHNVMNELCSQAFYVAYNYKFDTLVKRVQRITVSLSRQVTPLDVSPNGRQSLSPLQMGFDMKAYFVLALDTRLSFSFCTEEQKGPMLEYADRPAFRRRMRKVIVEGKEHLLVELSNALDYRQPQPTIVTRLRRIVSREKKPVVESIQHLTSPLFCAFLFDVFVNVNLASRQSDQLSLLLYEKMLTAQASLR</sequence>